<dbReference type="AlphaFoldDB" id="A0A3P8VE56"/>
<dbReference type="InterPro" id="IPR036580">
    <property type="entry name" value="PP2C_C_sf"/>
</dbReference>
<reference evidence="26 27" key="1">
    <citation type="journal article" date="2014" name="Nat. Genet.">
        <title>Whole-genome sequence of a flatfish provides insights into ZW sex chromosome evolution and adaptation to a benthic lifestyle.</title>
        <authorList>
            <person name="Chen S."/>
            <person name="Zhang G."/>
            <person name="Shao C."/>
            <person name="Huang Q."/>
            <person name="Liu G."/>
            <person name="Zhang P."/>
            <person name="Song W."/>
            <person name="An N."/>
            <person name="Chalopin D."/>
            <person name="Volff J.N."/>
            <person name="Hong Y."/>
            <person name="Li Q."/>
            <person name="Sha Z."/>
            <person name="Zhou H."/>
            <person name="Xie M."/>
            <person name="Yu Q."/>
            <person name="Liu Y."/>
            <person name="Xiang H."/>
            <person name="Wang N."/>
            <person name="Wu K."/>
            <person name="Yang C."/>
            <person name="Zhou Q."/>
            <person name="Liao X."/>
            <person name="Yang L."/>
            <person name="Hu Q."/>
            <person name="Zhang J."/>
            <person name="Meng L."/>
            <person name="Jin L."/>
            <person name="Tian Y."/>
            <person name="Lian J."/>
            <person name="Yang J."/>
            <person name="Miao G."/>
            <person name="Liu S."/>
            <person name="Liang Z."/>
            <person name="Yan F."/>
            <person name="Li Y."/>
            <person name="Sun B."/>
            <person name="Zhang H."/>
            <person name="Zhang J."/>
            <person name="Zhu Y."/>
            <person name="Du M."/>
            <person name="Zhao Y."/>
            <person name="Schartl M."/>
            <person name="Tang Q."/>
            <person name="Wang J."/>
        </authorList>
    </citation>
    <scope>NUCLEOTIDE SEQUENCE</scope>
</reference>
<dbReference type="GeneTree" id="ENSGT00940000164695"/>
<dbReference type="Pfam" id="PF07830">
    <property type="entry name" value="PP2C_C"/>
    <property type="match status" value="1"/>
</dbReference>
<dbReference type="SUPFAM" id="SSF81601">
    <property type="entry name" value="Protein serine/threonine phosphatase 2C, C-terminal domain"/>
    <property type="match status" value="1"/>
</dbReference>
<dbReference type="GO" id="GO:0030145">
    <property type="term" value="F:manganese ion binding"/>
    <property type="evidence" value="ECO:0007669"/>
    <property type="project" value="InterPro"/>
</dbReference>
<evidence type="ECO:0000256" key="18">
    <source>
        <dbReference type="ARBA" id="ARBA00023288"/>
    </source>
</evidence>
<dbReference type="InterPro" id="IPR012911">
    <property type="entry name" value="PP2C_C"/>
</dbReference>
<dbReference type="SUPFAM" id="SSF81606">
    <property type="entry name" value="PP2C-like"/>
    <property type="match status" value="1"/>
</dbReference>
<organism evidence="26 27">
    <name type="scientific">Cynoglossus semilaevis</name>
    <name type="common">Tongue sole</name>
    <dbReference type="NCBI Taxonomy" id="244447"/>
    <lineage>
        <taxon>Eukaryota</taxon>
        <taxon>Metazoa</taxon>
        <taxon>Chordata</taxon>
        <taxon>Craniata</taxon>
        <taxon>Vertebrata</taxon>
        <taxon>Euteleostomi</taxon>
        <taxon>Actinopterygii</taxon>
        <taxon>Neopterygii</taxon>
        <taxon>Teleostei</taxon>
        <taxon>Neoteleostei</taxon>
        <taxon>Acanthomorphata</taxon>
        <taxon>Carangaria</taxon>
        <taxon>Pleuronectiformes</taxon>
        <taxon>Pleuronectoidei</taxon>
        <taxon>Cynoglossidae</taxon>
        <taxon>Cynoglossinae</taxon>
        <taxon>Cynoglossus</taxon>
    </lineage>
</organism>
<proteinExistence type="inferred from homology"/>
<keyword evidence="17" id="KW-0464">Manganese</keyword>
<evidence type="ECO:0000256" key="22">
    <source>
        <dbReference type="ARBA" id="ARBA00070216"/>
    </source>
</evidence>
<dbReference type="InterPro" id="IPR015655">
    <property type="entry name" value="PP2C"/>
</dbReference>
<dbReference type="CDD" id="cd00143">
    <property type="entry name" value="PP2Cc"/>
    <property type="match status" value="1"/>
</dbReference>
<accession>A0A3P8VE56</accession>
<evidence type="ECO:0000256" key="19">
    <source>
        <dbReference type="ARBA" id="ARBA00047761"/>
    </source>
</evidence>
<evidence type="ECO:0000256" key="2">
    <source>
        <dbReference type="ARBA" id="ARBA00001946"/>
    </source>
</evidence>
<dbReference type="GO" id="GO:0005829">
    <property type="term" value="C:cytosol"/>
    <property type="evidence" value="ECO:0007669"/>
    <property type="project" value="UniProtKB-SubCell"/>
</dbReference>
<evidence type="ECO:0000256" key="24">
    <source>
        <dbReference type="RuleBase" id="RU003465"/>
    </source>
</evidence>
<evidence type="ECO:0000259" key="25">
    <source>
        <dbReference type="PROSITE" id="PS51746"/>
    </source>
</evidence>
<sequence>MGEQDTYRRVTAERERDPLTRAYSRRRDIIVKTERRGFSIPAAAELDLLRKSQGRQKVTRKRRAAVRSSRKLERRLRRVMRTARRASNVEVPSFLRNLVKETEKMVTFFFKGGSKEAGSVEEDIFDEDDMMPSPYLDRPILEKYISEGGSPLGVNYATASMQGWRAQMEDAHTCMPQLRGELAEWGYFAVFDGHAGTTVAQYCSRNLLEHILATGGIRASEEPEQVKEGIHTGFLDIDRHMHKLARQENWDRSGSTAAAVMISPRYIYFINCGDSRTLLCRDGQVVFYTEDHKPINPREKERIQNAGGSVTLQRVNGSLAVSRALGDFDFKEVDWRPQTEQLVSPEPEVYEMERTPQDEFLILACDGVWDAVSNEELCAFVRNRLEVCDDLREICCQVIDLCLYKGSLDNISIIIICFPGAPQLSQEALQQEAALERQIDIKVEEIIQMMRYKDEEPDLLYVIKCLAAEGMPGLPPGGGITSKRDCIIASYQKHVLTPRPQEPMVIEELMTDFT</sequence>
<keyword evidence="12 24" id="KW-0378">Hydrolase</keyword>
<reference evidence="26" key="3">
    <citation type="submission" date="2025-09" db="UniProtKB">
        <authorList>
            <consortium name="Ensembl"/>
        </authorList>
    </citation>
    <scope>IDENTIFICATION</scope>
</reference>
<dbReference type="FunFam" id="1.10.10.430:FF:000001">
    <property type="entry name" value="protein phosphatase 1B isoform X1"/>
    <property type="match status" value="1"/>
</dbReference>
<evidence type="ECO:0000256" key="6">
    <source>
        <dbReference type="ARBA" id="ARBA00013081"/>
    </source>
</evidence>
<evidence type="ECO:0000256" key="8">
    <source>
        <dbReference type="ARBA" id="ARBA00022499"/>
    </source>
</evidence>
<keyword evidence="18" id="KW-0449">Lipoprotein</keyword>
<reference evidence="26" key="2">
    <citation type="submission" date="2025-08" db="UniProtKB">
        <authorList>
            <consortium name="Ensembl"/>
        </authorList>
    </citation>
    <scope>IDENTIFICATION</scope>
</reference>
<dbReference type="Gene3D" id="3.60.40.10">
    <property type="entry name" value="PPM-type phosphatase domain"/>
    <property type="match status" value="1"/>
</dbReference>
<keyword evidence="10" id="KW-0519">Myristate</keyword>
<protein>
    <recommendedName>
        <fullName evidence="22">Protein phosphatase 1B</fullName>
        <ecNumber evidence="6">3.1.3.16</ecNumber>
    </recommendedName>
    <alternativeName>
        <fullName evidence="23">Protein phosphatase 2C isoform beta</fullName>
    </alternativeName>
</protein>
<evidence type="ECO:0000256" key="17">
    <source>
        <dbReference type="ARBA" id="ARBA00023211"/>
    </source>
</evidence>
<keyword evidence="27" id="KW-1185">Reference proteome</keyword>
<evidence type="ECO:0000256" key="20">
    <source>
        <dbReference type="ARBA" id="ARBA00048336"/>
    </source>
</evidence>
<dbReference type="OMA" id="HKMARQD"/>
<comment type="cofactor">
    <cofactor evidence="1">
        <name>Mn(2+)</name>
        <dbReference type="ChEBI" id="CHEBI:29035"/>
    </cofactor>
</comment>
<evidence type="ECO:0000313" key="26">
    <source>
        <dbReference type="Ensembl" id="ENSCSEP00000012667.1"/>
    </source>
</evidence>
<evidence type="ECO:0000256" key="15">
    <source>
        <dbReference type="ARBA" id="ARBA00022912"/>
    </source>
</evidence>
<comment type="catalytic activity">
    <reaction evidence="19">
        <text>O-phospho-L-seryl-[protein] + H2O = L-seryl-[protein] + phosphate</text>
        <dbReference type="Rhea" id="RHEA:20629"/>
        <dbReference type="Rhea" id="RHEA-COMP:9863"/>
        <dbReference type="Rhea" id="RHEA-COMP:11604"/>
        <dbReference type="ChEBI" id="CHEBI:15377"/>
        <dbReference type="ChEBI" id="CHEBI:29999"/>
        <dbReference type="ChEBI" id="CHEBI:43474"/>
        <dbReference type="ChEBI" id="CHEBI:83421"/>
        <dbReference type="EC" id="3.1.3.16"/>
    </reaction>
</comment>
<dbReference type="InterPro" id="IPR036457">
    <property type="entry name" value="PPM-type-like_dom_sf"/>
</dbReference>
<comment type="similarity">
    <text evidence="5 24">Belongs to the PP2C family.</text>
</comment>
<keyword evidence="16" id="KW-0472">Membrane</keyword>
<dbReference type="GO" id="GO:0000287">
    <property type="term" value="F:magnesium ion binding"/>
    <property type="evidence" value="ECO:0007669"/>
    <property type="project" value="InterPro"/>
</dbReference>
<keyword evidence="11" id="KW-0479">Metal-binding</keyword>
<comment type="subcellular location">
    <subcellularLocation>
        <location evidence="3">Cytoplasm</location>
        <location evidence="3">Cytosol</location>
    </subcellularLocation>
    <subcellularLocation>
        <location evidence="4">Membrane</location>
        <topology evidence="4">Lipid-anchor</topology>
    </subcellularLocation>
</comment>
<comment type="subunit">
    <text evidence="21">Monomer. Interacts with PAK6. Interacts with the phosphorylated form of IKBKB/IKKB.</text>
</comment>
<evidence type="ECO:0000256" key="3">
    <source>
        <dbReference type="ARBA" id="ARBA00004514"/>
    </source>
</evidence>
<dbReference type="GO" id="GO:0004722">
    <property type="term" value="F:protein serine/threonine phosphatase activity"/>
    <property type="evidence" value="ECO:0007669"/>
    <property type="project" value="UniProtKB-EC"/>
</dbReference>
<name>A0A3P8VE56_CYNSE</name>
<dbReference type="PROSITE" id="PS01032">
    <property type="entry name" value="PPM_1"/>
    <property type="match status" value="1"/>
</dbReference>
<evidence type="ECO:0000256" key="9">
    <source>
        <dbReference type="ARBA" id="ARBA00022553"/>
    </source>
</evidence>
<dbReference type="PANTHER" id="PTHR47992">
    <property type="entry name" value="PROTEIN PHOSPHATASE"/>
    <property type="match status" value="1"/>
</dbReference>
<evidence type="ECO:0000256" key="11">
    <source>
        <dbReference type="ARBA" id="ARBA00022723"/>
    </source>
</evidence>
<evidence type="ECO:0000256" key="5">
    <source>
        <dbReference type="ARBA" id="ARBA00006702"/>
    </source>
</evidence>
<dbReference type="PROSITE" id="PS51746">
    <property type="entry name" value="PPM_2"/>
    <property type="match status" value="1"/>
</dbReference>
<dbReference type="SMART" id="SM00331">
    <property type="entry name" value="PP2C_SIG"/>
    <property type="match status" value="1"/>
</dbReference>
<dbReference type="SMART" id="SM00332">
    <property type="entry name" value="PP2Cc"/>
    <property type="match status" value="1"/>
</dbReference>
<evidence type="ECO:0000256" key="7">
    <source>
        <dbReference type="ARBA" id="ARBA00022490"/>
    </source>
</evidence>
<dbReference type="Ensembl" id="ENSCSET00000012821.1">
    <property type="protein sequence ID" value="ENSCSEP00000012667.1"/>
    <property type="gene ID" value="ENSCSEG00000008195.1"/>
</dbReference>
<keyword evidence="14" id="KW-0832">Ubl conjugation</keyword>
<keyword evidence="7" id="KW-0963">Cytoplasm</keyword>
<dbReference type="STRING" id="244447.ENSCSEP00000012667"/>
<keyword evidence="15 24" id="KW-0904">Protein phosphatase</keyword>
<keyword evidence="13" id="KW-0460">Magnesium</keyword>
<evidence type="ECO:0000256" key="14">
    <source>
        <dbReference type="ARBA" id="ARBA00022843"/>
    </source>
</evidence>
<evidence type="ECO:0000256" key="16">
    <source>
        <dbReference type="ARBA" id="ARBA00023136"/>
    </source>
</evidence>
<evidence type="ECO:0000256" key="13">
    <source>
        <dbReference type="ARBA" id="ARBA00022842"/>
    </source>
</evidence>
<dbReference type="Proteomes" id="UP000265120">
    <property type="component" value="Chromosome 4"/>
</dbReference>
<dbReference type="Pfam" id="PF00481">
    <property type="entry name" value="PP2C"/>
    <property type="match status" value="1"/>
</dbReference>
<evidence type="ECO:0000313" key="27">
    <source>
        <dbReference type="Proteomes" id="UP000265120"/>
    </source>
</evidence>
<comment type="cofactor">
    <cofactor evidence="2">
        <name>Mg(2+)</name>
        <dbReference type="ChEBI" id="CHEBI:18420"/>
    </cofactor>
</comment>
<dbReference type="InterPro" id="IPR001932">
    <property type="entry name" value="PPM-type_phosphatase-like_dom"/>
</dbReference>
<evidence type="ECO:0000256" key="23">
    <source>
        <dbReference type="ARBA" id="ARBA00082952"/>
    </source>
</evidence>
<dbReference type="GO" id="GO:0016020">
    <property type="term" value="C:membrane"/>
    <property type="evidence" value="ECO:0007669"/>
    <property type="project" value="UniProtKB-SubCell"/>
</dbReference>
<comment type="catalytic activity">
    <reaction evidence="20">
        <text>O-phospho-L-threonyl-[protein] + H2O = L-threonyl-[protein] + phosphate</text>
        <dbReference type="Rhea" id="RHEA:47004"/>
        <dbReference type="Rhea" id="RHEA-COMP:11060"/>
        <dbReference type="Rhea" id="RHEA-COMP:11605"/>
        <dbReference type="ChEBI" id="CHEBI:15377"/>
        <dbReference type="ChEBI" id="CHEBI:30013"/>
        <dbReference type="ChEBI" id="CHEBI:43474"/>
        <dbReference type="ChEBI" id="CHEBI:61977"/>
        <dbReference type="EC" id="3.1.3.16"/>
    </reaction>
</comment>
<keyword evidence="8" id="KW-1017">Isopeptide bond</keyword>
<keyword evidence="9" id="KW-0597">Phosphoprotein</keyword>
<dbReference type="EC" id="3.1.3.16" evidence="6"/>
<evidence type="ECO:0000256" key="10">
    <source>
        <dbReference type="ARBA" id="ARBA00022707"/>
    </source>
</evidence>
<dbReference type="Gene3D" id="1.10.10.430">
    <property type="entry name" value="Phosphatase 2C, C-terminal domain suprefamily"/>
    <property type="match status" value="1"/>
</dbReference>
<feature type="domain" description="PPM-type phosphatase" evidence="25">
    <location>
        <begin position="155"/>
        <end position="418"/>
    </location>
</feature>
<evidence type="ECO:0000256" key="4">
    <source>
        <dbReference type="ARBA" id="ARBA00004635"/>
    </source>
</evidence>
<evidence type="ECO:0000256" key="12">
    <source>
        <dbReference type="ARBA" id="ARBA00022801"/>
    </source>
</evidence>
<dbReference type="FunFam" id="3.60.40.10:FF:000001">
    <property type="entry name" value="protein phosphatase 1B isoform X1"/>
    <property type="match status" value="1"/>
</dbReference>
<dbReference type="InParanoid" id="A0A3P8VE56"/>
<evidence type="ECO:0000256" key="21">
    <source>
        <dbReference type="ARBA" id="ARBA00065584"/>
    </source>
</evidence>
<dbReference type="InterPro" id="IPR000222">
    <property type="entry name" value="PP2C_BS"/>
</dbReference>
<evidence type="ECO:0000256" key="1">
    <source>
        <dbReference type="ARBA" id="ARBA00001936"/>
    </source>
</evidence>